<name>L8HJF8_ACACF</name>
<feature type="transmembrane region" description="Helical" evidence="1">
    <location>
        <begin position="12"/>
        <end position="32"/>
    </location>
</feature>
<proteinExistence type="predicted"/>
<dbReference type="Proteomes" id="UP000011083">
    <property type="component" value="Unassembled WGS sequence"/>
</dbReference>
<organism evidence="2 3">
    <name type="scientific">Acanthamoeba castellanii (strain ATCC 30010 / Neff)</name>
    <dbReference type="NCBI Taxonomy" id="1257118"/>
    <lineage>
        <taxon>Eukaryota</taxon>
        <taxon>Amoebozoa</taxon>
        <taxon>Discosea</taxon>
        <taxon>Longamoebia</taxon>
        <taxon>Centramoebida</taxon>
        <taxon>Acanthamoebidae</taxon>
        <taxon>Acanthamoeba</taxon>
    </lineage>
</organism>
<dbReference type="EMBL" id="KB007792">
    <property type="protein sequence ID" value="ELR25724.1"/>
    <property type="molecule type" value="Genomic_DNA"/>
</dbReference>
<protein>
    <submittedName>
        <fullName evidence="2">Uncharacterized protein</fullName>
    </submittedName>
</protein>
<accession>L8HJF8</accession>
<reference evidence="2 3" key="1">
    <citation type="journal article" date="2013" name="Genome Biol.">
        <title>Genome of Acanthamoeba castellanii highlights extensive lateral gene transfer and early evolution of tyrosine kinase signaling.</title>
        <authorList>
            <person name="Clarke M."/>
            <person name="Lohan A.J."/>
            <person name="Liu B."/>
            <person name="Lagkouvardos I."/>
            <person name="Roy S."/>
            <person name="Zafar N."/>
            <person name="Bertelli C."/>
            <person name="Schilde C."/>
            <person name="Kianianmomeni A."/>
            <person name="Burglin T.R."/>
            <person name="Frech C."/>
            <person name="Turcotte B."/>
            <person name="Kopec K.O."/>
            <person name="Synnott J.M."/>
            <person name="Choo C."/>
            <person name="Paponov I."/>
            <person name="Finkler A."/>
            <person name="Soon Heng Tan C."/>
            <person name="Hutchins A.P."/>
            <person name="Weinmeier T."/>
            <person name="Rattei T."/>
            <person name="Chu J.S."/>
            <person name="Gimenez G."/>
            <person name="Irimia M."/>
            <person name="Rigden D.J."/>
            <person name="Fitzpatrick D.A."/>
            <person name="Lorenzo-Morales J."/>
            <person name="Bateman A."/>
            <person name="Chiu C.H."/>
            <person name="Tang P."/>
            <person name="Hegemann P."/>
            <person name="Fromm H."/>
            <person name="Raoult D."/>
            <person name="Greub G."/>
            <person name="Miranda-Saavedra D."/>
            <person name="Chen N."/>
            <person name="Nash P."/>
            <person name="Ginger M.L."/>
            <person name="Horn M."/>
            <person name="Schaap P."/>
            <person name="Caler L."/>
            <person name="Loftus B."/>
        </authorList>
    </citation>
    <scope>NUCLEOTIDE SEQUENCE [LARGE SCALE GENOMIC DNA]</scope>
    <source>
        <strain evidence="2 3">Neff</strain>
    </source>
</reference>
<dbReference type="VEuPathDB" id="AmoebaDB:ACA1_326830"/>
<evidence type="ECO:0000313" key="2">
    <source>
        <dbReference type="EMBL" id="ELR25724.1"/>
    </source>
</evidence>
<keyword evidence="3" id="KW-1185">Reference proteome</keyword>
<keyword evidence="1" id="KW-0812">Transmembrane</keyword>
<dbReference type="KEGG" id="acan:ACA1_326830"/>
<gene>
    <name evidence="2" type="ORF">ACA1_326830</name>
</gene>
<sequence>MGAESILTGCNLSAGGAQFPLFYSISIILFLFCAENKTQHNTMGELGSVESSFGGTSIFKQAGQIRREVQAPGSFKTLIGAGVLLIGLGICFAGLALTLREIRKFAKKPPRPQHGQ</sequence>
<feature type="transmembrane region" description="Helical" evidence="1">
    <location>
        <begin position="78"/>
        <end position="99"/>
    </location>
</feature>
<dbReference type="AlphaFoldDB" id="L8HJF8"/>
<evidence type="ECO:0000256" key="1">
    <source>
        <dbReference type="SAM" id="Phobius"/>
    </source>
</evidence>
<evidence type="ECO:0000313" key="3">
    <source>
        <dbReference type="Proteomes" id="UP000011083"/>
    </source>
</evidence>
<dbReference type="RefSeq" id="XP_004358288.1">
    <property type="nucleotide sequence ID" value="XM_004358231.1"/>
</dbReference>
<keyword evidence="1" id="KW-1133">Transmembrane helix</keyword>
<keyword evidence="1" id="KW-0472">Membrane</keyword>
<dbReference type="GeneID" id="14926794"/>